<evidence type="ECO:0000259" key="14">
    <source>
        <dbReference type="Pfam" id="PF00561"/>
    </source>
</evidence>
<dbReference type="Gene3D" id="3.40.50.1820">
    <property type="entry name" value="alpha/beta hydrolase"/>
    <property type="match status" value="1"/>
</dbReference>
<dbReference type="InterPro" id="IPR000073">
    <property type="entry name" value="AB_hydrolase_1"/>
</dbReference>
<evidence type="ECO:0000313" key="16">
    <source>
        <dbReference type="Proteomes" id="UP000632498"/>
    </source>
</evidence>
<comment type="similarity">
    <text evidence="3 11 13">Belongs to the peptidase S33 family.</text>
</comment>
<evidence type="ECO:0000256" key="12">
    <source>
        <dbReference type="PIRSR" id="PIRSR006431-1"/>
    </source>
</evidence>
<dbReference type="PANTHER" id="PTHR43722:SF1">
    <property type="entry name" value="PROLINE IMINOPEPTIDASE"/>
    <property type="match status" value="1"/>
</dbReference>
<evidence type="ECO:0000256" key="2">
    <source>
        <dbReference type="ARBA" id="ARBA00004496"/>
    </source>
</evidence>
<protein>
    <recommendedName>
        <fullName evidence="5 11">Proline iminopeptidase</fullName>
        <shortName evidence="11">PIP</shortName>
        <ecNumber evidence="4 11">3.4.11.5</ecNumber>
    </recommendedName>
    <alternativeName>
        <fullName evidence="10 11">Prolyl aminopeptidase</fullName>
    </alternativeName>
</protein>
<keyword evidence="9 11" id="KW-0378">Hydrolase</keyword>
<feature type="domain" description="AB hydrolase-1" evidence="14">
    <location>
        <begin position="42"/>
        <end position="300"/>
    </location>
</feature>
<keyword evidence="8 11" id="KW-0645">Protease</keyword>
<dbReference type="RefSeq" id="WP_188663688.1">
    <property type="nucleotide sequence ID" value="NZ_BMHV01000010.1"/>
</dbReference>
<evidence type="ECO:0000256" key="11">
    <source>
        <dbReference type="PIRNR" id="PIRNR006431"/>
    </source>
</evidence>
<evidence type="ECO:0000256" key="3">
    <source>
        <dbReference type="ARBA" id="ARBA00010088"/>
    </source>
</evidence>
<organism evidence="15 16">
    <name type="scientific">Terasakiella brassicae</name>
    <dbReference type="NCBI Taxonomy" id="1634917"/>
    <lineage>
        <taxon>Bacteria</taxon>
        <taxon>Pseudomonadati</taxon>
        <taxon>Pseudomonadota</taxon>
        <taxon>Alphaproteobacteria</taxon>
        <taxon>Rhodospirillales</taxon>
        <taxon>Terasakiellaceae</taxon>
        <taxon>Terasakiella</taxon>
    </lineage>
</organism>
<evidence type="ECO:0000256" key="4">
    <source>
        <dbReference type="ARBA" id="ARBA00012568"/>
    </source>
</evidence>
<keyword evidence="6 11" id="KW-0031">Aminopeptidase</keyword>
<gene>
    <name evidence="15" type="ORF">GCM10011332_16110</name>
</gene>
<keyword evidence="7 11" id="KW-0963">Cytoplasm</keyword>
<dbReference type="Proteomes" id="UP000632498">
    <property type="component" value="Unassembled WGS sequence"/>
</dbReference>
<dbReference type="NCBIfam" id="TIGR01249">
    <property type="entry name" value="pro_imino_pep_1"/>
    <property type="match status" value="1"/>
</dbReference>
<dbReference type="PANTHER" id="PTHR43722">
    <property type="entry name" value="PROLINE IMINOPEPTIDASE"/>
    <property type="match status" value="1"/>
</dbReference>
<keyword evidence="16" id="KW-1185">Reference proteome</keyword>
<sequence>MPFNHHGSNLFPALSPNHSGMLDVGDGHSIYWEECGNPDGQPILFLHGGPGAGCAPVHRRFFDPDHYRIVLLDQRGCGRSVPAASIEHNTTDHLVADLEKLRRLLKIDSWFVFGGSWGSTLALAYGVAHPARCKGFILRGVFMGQDYEGDWFLNKMGTFQPEAARAFIHFLPTEERTDILNNYVRRLNHPDSDIHLPAAVSWSAYEEACATLMPFHNPGQPDPHSTLCLARMEAHYFQHKFFMEKDHLLNKLHRILHLPCIIVQGRYDVVCPPVTAEHLSRSWPNSQLIIVPDAGHSALEPGIRNALVNATQAFKVYSD</sequence>
<dbReference type="SUPFAM" id="SSF53474">
    <property type="entry name" value="alpha/beta-Hydrolases"/>
    <property type="match status" value="1"/>
</dbReference>
<evidence type="ECO:0000256" key="5">
    <source>
        <dbReference type="ARBA" id="ARBA00021843"/>
    </source>
</evidence>
<dbReference type="Pfam" id="PF00561">
    <property type="entry name" value="Abhydrolase_1"/>
    <property type="match status" value="1"/>
</dbReference>
<evidence type="ECO:0000256" key="8">
    <source>
        <dbReference type="ARBA" id="ARBA00022670"/>
    </source>
</evidence>
<comment type="caution">
    <text evidence="15">The sequence shown here is derived from an EMBL/GenBank/DDBJ whole genome shotgun (WGS) entry which is preliminary data.</text>
</comment>
<dbReference type="EC" id="3.4.11.5" evidence="4 11"/>
<dbReference type="GO" id="GO:0005737">
    <property type="term" value="C:cytoplasm"/>
    <property type="evidence" value="ECO:0007669"/>
    <property type="project" value="UniProtKB-SubCell"/>
</dbReference>
<dbReference type="EMBL" id="BMHV01000010">
    <property type="protein sequence ID" value="GGF62983.1"/>
    <property type="molecule type" value="Genomic_DNA"/>
</dbReference>
<evidence type="ECO:0000256" key="7">
    <source>
        <dbReference type="ARBA" id="ARBA00022490"/>
    </source>
</evidence>
<dbReference type="AlphaFoldDB" id="A0A917BZM8"/>
<evidence type="ECO:0000256" key="6">
    <source>
        <dbReference type="ARBA" id="ARBA00022438"/>
    </source>
</evidence>
<evidence type="ECO:0000256" key="13">
    <source>
        <dbReference type="RuleBase" id="RU003421"/>
    </source>
</evidence>
<dbReference type="PIRSF" id="PIRSF006431">
    <property type="entry name" value="Pept_S33"/>
    <property type="match status" value="1"/>
</dbReference>
<evidence type="ECO:0000313" key="15">
    <source>
        <dbReference type="EMBL" id="GGF62983.1"/>
    </source>
</evidence>
<dbReference type="InterPro" id="IPR002410">
    <property type="entry name" value="Peptidase_S33"/>
</dbReference>
<dbReference type="GO" id="GO:0006508">
    <property type="term" value="P:proteolysis"/>
    <property type="evidence" value="ECO:0007669"/>
    <property type="project" value="UniProtKB-KW"/>
</dbReference>
<dbReference type="InterPro" id="IPR005944">
    <property type="entry name" value="Pro_iminopeptidase"/>
</dbReference>
<feature type="active site" evidence="12">
    <location>
        <position position="268"/>
    </location>
</feature>
<dbReference type="GO" id="GO:0004177">
    <property type="term" value="F:aminopeptidase activity"/>
    <property type="evidence" value="ECO:0007669"/>
    <property type="project" value="UniProtKB-UniRule"/>
</dbReference>
<proteinExistence type="inferred from homology"/>
<evidence type="ECO:0000256" key="9">
    <source>
        <dbReference type="ARBA" id="ARBA00022801"/>
    </source>
</evidence>
<comment type="subcellular location">
    <subcellularLocation>
        <location evidence="2 11">Cytoplasm</location>
    </subcellularLocation>
</comment>
<comment type="catalytic activity">
    <reaction evidence="1 11 13">
        <text>Release of N-terminal proline from a peptide.</text>
        <dbReference type="EC" id="3.4.11.5"/>
    </reaction>
</comment>
<dbReference type="InterPro" id="IPR029058">
    <property type="entry name" value="AB_hydrolase_fold"/>
</dbReference>
<evidence type="ECO:0000256" key="1">
    <source>
        <dbReference type="ARBA" id="ARBA00001585"/>
    </source>
</evidence>
<evidence type="ECO:0000256" key="10">
    <source>
        <dbReference type="ARBA" id="ARBA00029605"/>
    </source>
</evidence>
<name>A0A917BZM8_9PROT</name>
<accession>A0A917BZM8</accession>
<feature type="active site" description="Nucleophile" evidence="12">
    <location>
        <position position="116"/>
    </location>
</feature>
<reference evidence="15" key="2">
    <citation type="submission" date="2020-09" db="EMBL/GenBank/DDBJ databases">
        <authorList>
            <person name="Sun Q."/>
            <person name="Zhou Y."/>
        </authorList>
    </citation>
    <scope>NUCLEOTIDE SEQUENCE</scope>
    <source>
        <strain evidence="15">CGMCC 1.15254</strain>
    </source>
</reference>
<feature type="active site" description="Proton donor" evidence="12">
    <location>
        <position position="296"/>
    </location>
</feature>
<reference evidence="15" key="1">
    <citation type="journal article" date="2014" name="Int. J. Syst. Evol. Microbiol.">
        <title>Complete genome sequence of Corynebacterium casei LMG S-19264T (=DSM 44701T), isolated from a smear-ripened cheese.</title>
        <authorList>
            <consortium name="US DOE Joint Genome Institute (JGI-PGF)"/>
            <person name="Walter F."/>
            <person name="Albersmeier A."/>
            <person name="Kalinowski J."/>
            <person name="Ruckert C."/>
        </authorList>
    </citation>
    <scope>NUCLEOTIDE SEQUENCE</scope>
    <source>
        <strain evidence="15">CGMCC 1.15254</strain>
    </source>
</reference>
<dbReference type="PRINTS" id="PR00793">
    <property type="entry name" value="PROAMNOPTASE"/>
</dbReference>